<protein>
    <submittedName>
        <fullName evidence="2">CYTH domain-containing protein</fullName>
    </submittedName>
</protein>
<dbReference type="AlphaFoldDB" id="A0A6N7XLC1"/>
<sequence>MRPVGDNMETEYKYRLDDASLIQEIIDDPMLDEYVDRDSLEKIRMHAVYFDTDDMDLRQSGIAYRIRYENDRITATIKWDNHVENGRHSREEFNLVITDERFAEHPNIEAFESSDAYDVLLKAAGHKELHKKVEMDFTRKLIKVDTGNSISALSFDEGVIHGLNGDKDVLEMELEWYYGNSEDFRDIAESLAEKYSLEPENISKLQRGFLPDDEPEK</sequence>
<feature type="domain" description="CYTH" evidence="1">
    <location>
        <begin position="7"/>
        <end position="215"/>
    </location>
</feature>
<accession>A0A6N7XLC1</accession>
<evidence type="ECO:0000259" key="1">
    <source>
        <dbReference type="PROSITE" id="PS51707"/>
    </source>
</evidence>
<dbReference type="PANTHER" id="PTHR39569:SF1">
    <property type="entry name" value="INORGANIC TRIPHOSPHATASE"/>
    <property type="match status" value="1"/>
</dbReference>
<dbReference type="Proteomes" id="UP000469424">
    <property type="component" value="Unassembled WGS sequence"/>
</dbReference>
<name>A0A6N7XLC1_9FIRM</name>
<dbReference type="PANTHER" id="PTHR39569">
    <property type="entry name" value="INORGANIC TRIPHOSPHATASE"/>
    <property type="match status" value="1"/>
</dbReference>
<evidence type="ECO:0000313" key="3">
    <source>
        <dbReference type="Proteomes" id="UP000469424"/>
    </source>
</evidence>
<comment type="caution">
    <text evidence="2">The sequence shown here is derived from an EMBL/GenBank/DDBJ whole genome shotgun (WGS) entry which is preliminary data.</text>
</comment>
<dbReference type="InterPro" id="IPR023577">
    <property type="entry name" value="CYTH_domain"/>
</dbReference>
<dbReference type="Pfam" id="PF01928">
    <property type="entry name" value="CYTH"/>
    <property type="match status" value="1"/>
</dbReference>
<dbReference type="GO" id="GO:0046872">
    <property type="term" value="F:metal ion binding"/>
    <property type="evidence" value="ECO:0007669"/>
    <property type="project" value="TreeGrafter"/>
</dbReference>
<dbReference type="SUPFAM" id="SSF55154">
    <property type="entry name" value="CYTH-like phosphatases"/>
    <property type="match status" value="1"/>
</dbReference>
<reference evidence="2 3" key="1">
    <citation type="submission" date="2019-08" db="EMBL/GenBank/DDBJ databases">
        <title>In-depth cultivation of the pig gut microbiome towards novel bacterial diversity and tailored functional studies.</title>
        <authorList>
            <person name="Wylensek D."/>
            <person name="Hitch T.C.A."/>
            <person name="Clavel T."/>
        </authorList>
    </citation>
    <scope>NUCLEOTIDE SEQUENCE [LARGE SCALE GENOMIC DNA]</scope>
    <source>
        <strain evidence="2 3">WCA-MUC-591-APC-4B</strain>
    </source>
</reference>
<dbReference type="SMART" id="SM01118">
    <property type="entry name" value="CYTH"/>
    <property type="match status" value="1"/>
</dbReference>
<evidence type="ECO:0000313" key="2">
    <source>
        <dbReference type="EMBL" id="MST70736.1"/>
    </source>
</evidence>
<dbReference type="InterPro" id="IPR033469">
    <property type="entry name" value="CYTH-like_dom_sf"/>
</dbReference>
<dbReference type="Gene3D" id="2.40.320.10">
    <property type="entry name" value="Hypothetical Protein Pfu-838710-001"/>
    <property type="match status" value="1"/>
</dbReference>
<dbReference type="EMBL" id="VUNA01000008">
    <property type="protein sequence ID" value="MST70736.1"/>
    <property type="molecule type" value="Genomic_DNA"/>
</dbReference>
<dbReference type="PROSITE" id="PS51707">
    <property type="entry name" value="CYTH"/>
    <property type="match status" value="1"/>
</dbReference>
<proteinExistence type="predicted"/>
<keyword evidence="3" id="KW-1185">Reference proteome</keyword>
<gene>
    <name evidence="2" type="ORF">FYJ65_05175</name>
</gene>
<dbReference type="GO" id="GO:0050355">
    <property type="term" value="F:inorganic triphosphate phosphatase activity"/>
    <property type="evidence" value="ECO:0007669"/>
    <property type="project" value="InterPro"/>
</dbReference>
<dbReference type="InterPro" id="IPR039013">
    <property type="entry name" value="YgiF"/>
</dbReference>
<organism evidence="2 3">
    <name type="scientific">Mogibacterium kristiansenii</name>
    <dbReference type="NCBI Taxonomy" id="2606708"/>
    <lineage>
        <taxon>Bacteria</taxon>
        <taxon>Bacillati</taxon>
        <taxon>Bacillota</taxon>
        <taxon>Clostridia</taxon>
        <taxon>Peptostreptococcales</taxon>
        <taxon>Anaerovoracaceae</taxon>
        <taxon>Mogibacterium</taxon>
    </lineage>
</organism>